<dbReference type="InterPro" id="IPR050535">
    <property type="entry name" value="DNA_Repair-Maintenance_Comp"/>
</dbReference>
<dbReference type="RefSeq" id="WP_380711259.1">
    <property type="nucleotide sequence ID" value="NZ_JBHUML010000002.1"/>
</dbReference>
<dbReference type="EMBL" id="JBHUML010000002">
    <property type="protein sequence ID" value="MFD2703956.1"/>
    <property type="molecule type" value="Genomic_DNA"/>
</dbReference>
<keyword evidence="1" id="KW-0378">Hydrolase</keyword>
<accession>A0ABW5SW31</accession>
<dbReference type="InterPro" id="IPR014576">
    <property type="entry name" value="Pesterase_YhaO"/>
</dbReference>
<reference evidence="4" key="1">
    <citation type="journal article" date="2019" name="Int. J. Syst. Evol. Microbiol.">
        <title>The Global Catalogue of Microorganisms (GCM) 10K type strain sequencing project: providing services to taxonomists for standard genome sequencing and annotation.</title>
        <authorList>
            <consortium name="The Broad Institute Genomics Platform"/>
            <consortium name="The Broad Institute Genome Sequencing Center for Infectious Disease"/>
            <person name="Wu L."/>
            <person name="Ma J."/>
        </authorList>
    </citation>
    <scope>NUCLEOTIDE SEQUENCE [LARGE SCALE GENOMIC DNA]</scope>
    <source>
        <strain evidence="4">KCTC 33792</strain>
    </source>
</reference>
<dbReference type="InterPro" id="IPR041796">
    <property type="entry name" value="Mre11_N"/>
</dbReference>
<dbReference type="PANTHER" id="PTHR30337:SF7">
    <property type="entry name" value="PHOSPHOESTERASE"/>
    <property type="match status" value="1"/>
</dbReference>
<dbReference type="PIRSF" id="PIRSF033091">
    <property type="entry name" value="Pesterase_YhaO"/>
    <property type="match status" value="1"/>
</dbReference>
<keyword evidence="3" id="KW-0540">Nuclease</keyword>
<dbReference type="Proteomes" id="UP001597520">
    <property type="component" value="Unassembled WGS sequence"/>
</dbReference>
<dbReference type="Pfam" id="PF00149">
    <property type="entry name" value="Metallophos"/>
    <property type="match status" value="1"/>
</dbReference>
<gene>
    <name evidence="3" type="ORF">ACFSUB_00635</name>
</gene>
<dbReference type="InterPro" id="IPR029052">
    <property type="entry name" value="Metallo-depent_PP-like"/>
</dbReference>
<evidence type="ECO:0000313" key="3">
    <source>
        <dbReference type="EMBL" id="MFD2703956.1"/>
    </source>
</evidence>
<name>A0ABW5SW31_9BACI</name>
<organism evidence="3 4">
    <name type="scientific">Salibacterium lacus</name>
    <dbReference type="NCBI Taxonomy" id="1898109"/>
    <lineage>
        <taxon>Bacteria</taxon>
        <taxon>Bacillati</taxon>
        <taxon>Bacillota</taxon>
        <taxon>Bacilli</taxon>
        <taxon>Bacillales</taxon>
        <taxon>Bacillaceae</taxon>
    </lineage>
</organism>
<dbReference type="PANTHER" id="PTHR30337">
    <property type="entry name" value="COMPONENT OF ATP-DEPENDENT DSDNA EXONUCLEASE"/>
    <property type="match status" value="1"/>
</dbReference>
<protein>
    <submittedName>
        <fullName evidence="3">Exonuclease SbcCD subunit D</fullName>
    </submittedName>
</protein>
<dbReference type="Gene3D" id="3.60.21.10">
    <property type="match status" value="1"/>
</dbReference>
<dbReference type="InterPro" id="IPR004843">
    <property type="entry name" value="Calcineurin-like_PHP"/>
</dbReference>
<comment type="caution">
    <text evidence="3">The sequence shown here is derived from an EMBL/GenBank/DDBJ whole genome shotgun (WGS) entry which is preliminary data.</text>
</comment>
<keyword evidence="3" id="KW-0269">Exonuclease</keyword>
<sequence length="410" mass="47192">MKLRFIHTADLHLGSTVPAGAGAERRLKEQLENSIDHAVEHMVQDAVELHVDFMIIAGDLFDQENRSLKHQIFLKQQFEKLNQNKIPVYLIYGNHDPVDRRYAPSGWPENVYVFDTEPEMKIFHKHDAPAAHLYGCSYKGKTQQNVAAEFVKQPGAPFHIGLLHGEEKKKDSHSYAPFLKEELEEKRFDYWALGHIHTRQFLSERIGYPGNIQGRHRNETGEKGYSLVELDEEAVEVTFRQAAGVVFAALDISIEDCSGFDELTDKVIRCVSELEYEQAAGLWLEIILSGRGMLSDYLEEEKEGWQEALNRIGETERPFFYVYRLEDATIADLQQEGLEKENHFLGDVQRAAAKLKQESKQLEETWSVLHQSKGPGMYLSQDREEETQDVLEDAERLLWQLWGKETADED</sequence>
<evidence type="ECO:0000259" key="2">
    <source>
        <dbReference type="Pfam" id="PF00149"/>
    </source>
</evidence>
<proteinExistence type="predicted"/>
<dbReference type="CDD" id="cd00840">
    <property type="entry name" value="MPP_Mre11_N"/>
    <property type="match status" value="1"/>
</dbReference>
<feature type="domain" description="Calcineurin-like phosphoesterase" evidence="2">
    <location>
        <begin position="3"/>
        <end position="198"/>
    </location>
</feature>
<dbReference type="GO" id="GO:0004527">
    <property type="term" value="F:exonuclease activity"/>
    <property type="evidence" value="ECO:0007669"/>
    <property type="project" value="UniProtKB-KW"/>
</dbReference>
<evidence type="ECO:0000256" key="1">
    <source>
        <dbReference type="ARBA" id="ARBA00022801"/>
    </source>
</evidence>
<evidence type="ECO:0000313" key="4">
    <source>
        <dbReference type="Proteomes" id="UP001597520"/>
    </source>
</evidence>
<dbReference type="SUPFAM" id="SSF56300">
    <property type="entry name" value="Metallo-dependent phosphatases"/>
    <property type="match status" value="1"/>
</dbReference>
<keyword evidence="4" id="KW-1185">Reference proteome</keyword>